<name>A0A1F5MIB1_9BACT</name>
<dbReference type="AlphaFoldDB" id="A0A1F5MIB1"/>
<sequence>MVRIRYVGNFIKHFNKRIEPHPNLNQKFDERIKLFLASPNHPILKEHQLKGDKIGFRAFSITGDIRVVYYTKEDLVCFVDIGTHNQVY</sequence>
<evidence type="ECO:0000313" key="2">
    <source>
        <dbReference type="EMBL" id="OGE65020.1"/>
    </source>
</evidence>
<protein>
    <recommendedName>
        <fullName evidence="4">Plasmid stabilization protein</fullName>
    </recommendedName>
</protein>
<gene>
    <name evidence="2" type="ORF">A3I48_03925</name>
</gene>
<dbReference type="InterPro" id="IPR035093">
    <property type="entry name" value="RelE/ParE_toxin_dom_sf"/>
</dbReference>
<dbReference type="InterPro" id="IPR004386">
    <property type="entry name" value="Toxin_YafQ-like"/>
</dbReference>
<dbReference type="Pfam" id="PF15738">
    <property type="entry name" value="YafQ_toxin"/>
    <property type="match status" value="1"/>
</dbReference>
<comment type="caution">
    <text evidence="2">The sequence shown here is derived from an EMBL/GenBank/DDBJ whole genome shotgun (WGS) entry which is preliminary data.</text>
</comment>
<evidence type="ECO:0000256" key="1">
    <source>
        <dbReference type="ARBA" id="ARBA00022649"/>
    </source>
</evidence>
<dbReference type="EMBL" id="MFDT01000008">
    <property type="protein sequence ID" value="OGE65020.1"/>
    <property type="molecule type" value="Genomic_DNA"/>
</dbReference>
<organism evidence="2 3">
    <name type="scientific">Candidatus Daviesbacteria bacterium RIFCSPLOWO2_02_FULL_36_7</name>
    <dbReference type="NCBI Taxonomy" id="1797792"/>
    <lineage>
        <taxon>Bacteria</taxon>
        <taxon>Candidatus Daviesiibacteriota</taxon>
    </lineage>
</organism>
<reference evidence="2 3" key="1">
    <citation type="journal article" date="2016" name="Nat. Commun.">
        <title>Thousands of microbial genomes shed light on interconnected biogeochemical processes in an aquifer system.</title>
        <authorList>
            <person name="Anantharaman K."/>
            <person name="Brown C.T."/>
            <person name="Hug L.A."/>
            <person name="Sharon I."/>
            <person name="Castelle C.J."/>
            <person name="Probst A.J."/>
            <person name="Thomas B.C."/>
            <person name="Singh A."/>
            <person name="Wilkins M.J."/>
            <person name="Karaoz U."/>
            <person name="Brodie E.L."/>
            <person name="Williams K.H."/>
            <person name="Hubbard S.S."/>
            <person name="Banfield J.F."/>
        </authorList>
    </citation>
    <scope>NUCLEOTIDE SEQUENCE [LARGE SCALE GENOMIC DNA]</scope>
</reference>
<dbReference type="InterPro" id="IPR007712">
    <property type="entry name" value="RelE/ParE_toxin"/>
</dbReference>
<proteinExistence type="predicted"/>
<keyword evidence="1" id="KW-1277">Toxin-antitoxin system</keyword>
<dbReference type="Proteomes" id="UP000178859">
    <property type="component" value="Unassembled WGS sequence"/>
</dbReference>
<evidence type="ECO:0008006" key="4">
    <source>
        <dbReference type="Google" id="ProtNLM"/>
    </source>
</evidence>
<accession>A0A1F5MIB1</accession>
<dbReference type="NCBIfam" id="TIGR02385">
    <property type="entry name" value="RelE_StbE"/>
    <property type="match status" value="1"/>
</dbReference>
<dbReference type="Gene3D" id="3.30.2310.20">
    <property type="entry name" value="RelE-like"/>
    <property type="match status" value="1"/>
</dbReference>
<evidence type="ECO:0000313" key="3">
    <source>
        <dbReference type="Proteomes" id="UP000178859"/>
    </source>
</evidence>
<dbReference type="SUPFAM" id="SSF143011">
    <property type="entry name" value="RelE-like"/>
    <property type="match status" value="1"/>
</dbReference>